<dbReference type="EMBL" id="JAVRRD010000006">
    <property type="protein sequence ID" value="KAK5057872.1"/>
    <property type="molecule type" value="Genomic_DNA"/>
</dbReference>
<evidence type="ECO:0000313" key="6">
    <source>
        <dbReference type="Proteomes" id="UP001358417"/>
    </source>
</evidence>
<sequence length="312" mass="33266">MSKRTALVTGCSDDGMGSALAIALHSAGFRVIASARDVNKLSEVRSRGIETVALDVQSEKSIQEAVLQVSDLTGGSLDVLINNAGIGYSAPLSDTSITKSKEIFDVNVWGLLSTTQLFLPLLLQSKKNPMVVNNTSIDSVISAPFSGVYNASKAAAAMITGNLRLELSSFGIKVIDLKAGGVKTKFWVNANQVEPKLPPNSLYTAASTSIEKCMRGEQYDANAVDRHTWAKAVASDISKSSPPLKIWRGDSAFLIWIGTFLPMTAFDSTLKKMTGLAELEKQIRVQGKDKIVADSGFVNKALHRAGLVASSS</sequence>
<dbReference type="GO" id="GO:0005783">
    <property type="term" value="C:endoplasmic reticulum"/>
    <property type="evidence" value="ECO:0007669"/>
    <property type="project" value="TreeGrafter"/>
</dbReference>
<accession>A0AAV9NIA1</accession>
<dbReference type="GO" id="GO:0000140">
    <property type="term" value="F:acylglycerone-phosphate reductase (NADP+) activity"/>
    <property type="evidence" value="ECO:0007669"/>
    <property type="project" value="TreeGrafter"/>
</dbReference>
<evidence type="ECO:0000256" key="1">
    <source>
        <dbReference type="ARBA" id="ARBA00006484"/>
    </source>
</evidence>
<dbReference type="GO" id="GO:0005811">
    <property type="term" value="C:lipid droplet"/>
    <property type="evidence" value="ECO:0007669"/>
    <property type="project" value="TreeGrafter"/>
</dbReference>
<name>A0AAV9NIA1_9EURO</name>
<organism evidence="5 6">
    <name type="scientific">Exophiala bonariae</name>
    <dbReference type="NCBI Taxonomy" id="1690606"/>
    <lineage>
        <taxon>Eukaryota</taxon>
        <taxon>Fungi</taxon>
        <taxon>Dikarya</taxon>
        <taxon>Ascomycota</taxon>
        <taxon>Pezizomycotina</taxon>
        <taxon>Eurotiomycetes</taxon>
        <taxon>Chaetothyriomycetidae</taxon>
        <taxon>Chaetothyriales</taxon>
        <taxon>Herpotrichiellaceae</taxon>
        <taxon>Exophiala</taxon>
    </lineage>
</organism>
<dbReference type="GeneID" id="89980023"/>
<evidence type="ECO:0000313" key="5">
    <source>
        <dbReference type="EMBL" id="KAK5057872.1"/>
    </source>
</evidence>
<dbReference type="PANTHER" id="PTHR44169:SF3">
    <property type="entry name" value="SHORT-CHAIN DEHYDROGENASE SRDE"/>
    <property type="match status" value="1"/>
</dbReference>
<dbReference type="Pfam" id="PF00106">
    <property type="entry name" value="adh_short"/>
    <property type="match status" value="1"/>
</dbReference>
<dbReference type="InterPro" id="IPR036291">
    <property type="entry name" value="NAD(P)-bd_dom_sf"/>
</dbReference>
<dbReference type="GO" id="GO:0019433">
    <property type="term" value="P:triglyceride catabolic process"/>
    <property type="evidence" value="ECO:0007669"/>
    <property type="project" value="TreeGrafter"/>
</dbReference>
<evidence type="ECO:0000256" key="4">
    <source>
        <dbReference type="RuleBase" id="RU000363"/>
    </source>
</evidence>
<dbReference type="InterPro" id="IPR020904">
    <property type="entry name" value="Sc_DH/Rdtase_CS"/>
</dbReference>
<dbReference type="PANTHER" id="PTHR44169">
    <property type="entry name" value="NADPH-DEPENDENT 1-ACYLDIHYDROXYACETONE PHOSPHATE REDUCTASE"/>
    <property type="match status" value="1"/>
</dbReference>
<dbReference type="AlphaFoldDB" id="A0AAV9NIA1"/>
<keyword evidence="3" id="KW-0560">Oxidoreductase</keyword>
<dbReference type="Gene3D" id="3.40.50.720">
    <property type="entry name" value="NAD(P)-binding Rossmann-like Domain"/>
    <property type="match status" value="1"/>
</dbReference>
<dbReference type="SUPFAM" id="SSF51735">
    <property type="entry name" value="NAD(P)-binding Rossmann-fold domains"/>
    <property type="match status" value="1"/>
</dbReference>
<gene>
    <name evidence="5" type="ORF">LTR84_011873</name>
</gene>
<dbReference type="PRINTS" id="PR00080">
    <property type="entry name" value="SDRFAMILY"/>
</dbReference>
<dbReference type="InterPro" id="IPR002347">
    <property type="entry name" value="SDR_fam"/>
</dbReference>
<comment type="caution">
    <text evidence="5">The sequence shown here is derived from an EMBL/GenBank/DDBJ whole genome shotgun (WGS) entry which is preliminary data.</text>
</comment>
<dbReference type="RefSeq" id="XP_064708990.1">
    <property type="nucleotide sequence ID" value="XM_064855401.1"/>
</dbReference>
<dbReference type="PRINTS" id="PR00081">
    <property type="entry name" value="GDHRDH"/>
</dbReference>
<comment type="similarity">
    <text evidence="1 4">Belongs to the short-chain dehydrogenases/reductases (SDR) family.</text>
</comment>
<dbReference type="PROSITE" id="PS00061">
    <property type="entry name" value="ADH_SHORT"/>
    <property type="match status" value="1"/>
</dbReference>
<evidence type="ECO:0000256" key="2">
    <source>
        <dbReference type="ARBA" id="ARBA00022857"/>
    </source>
</evidence>
<dbReference type="GO" id="GO:0004806">
    <property type="term" value="F:triacylglycerol lipase activity"/>
    <property type="evidence" value="ECO:0007669"/>
    <property type="project" value="TreeGrafter"/>
</dbReference>
<evidence type="ECO:0000256" key="3">
    <source>
        <dbReference type="ARBA" id="ARBA00023002"/>
    </source>
</evidence>
<keyword evidence="6" id="KW-1185">Reference proteome</keyword>
<reference evidence="5 6" key="1">
    <citation type="submission" date="2023-08" db="EMBL/GenBank/DDBJ databases">
        <title>Black Yeasts Isolated from many extreme environments.</title>
        <authorList>
            <person name="Coleine C."/>
            <person name="Stajich J.E."/>
            <person name="Selbmann L."/>
        </authorList>
    </citation>
    <scope>NUCLEOTIDE SEQUENCE [LARGE SCALE GENOMIC DNA]</scope>
    <source>
        <strain evidence="5 6">CCFEE 5792</strain>
    </source>
</reference>
<protein>
    <submittedName>
        <fullName evidence="5">Uncharacterized protein</fullName>
    </submittedName>
</protein>
<dbReference type="GO" id="GO:0006654">
    <property type="term" value="P:phosphatidic acid biosynthetic process"/>
    <property type="evidence" value="ECO:0007669"/>
    <property type="project" value="TreeGrafter"/>
</dbReference>
<dbReference type="Proteomes" id="UP001358417">
    <property type="component" value="Unassembled WGS sequence"/>
</dbReference>
<proteinExistence type="inferred from homology"/>
<keyword evidence="2" id="KW-0521">NADP</keyword>